<dbReference type="InterPro" id="IPR028976">
    <property type="entry name" value="CheC-like_sf"/>
</dbReference>
<dbReference type="OrthoDB" id="5614404at2"/>
<sequence length="294" mass="34075">MYTQFFGNYLLNKKLITREQLLKAMEEQTKTHIKLGTLAIYQGYMTASEVENVHILQTHEDRRFGEVAIEEGYLTPEQVELLCSAQKPDYLYFGQSLINAGVFTTTEFESLLEQYKEEYEIGQLNVNDNQREQVIDLVTNFYRFDDLENTDKCINYLILFFNNLIRFIGGDFTPLSAEIIDDYSSQCLCSQSMEGDFSMYTAIDMDEETTLEFASRYTNKKIVDFNEYVTASVEDFLNLHNGLFLVNMSNEFALELNLDPLESKENVWVNIPNKTLYFIPILFPFGSVNVIIAI</sequence>
<evidence type="ECO:0000313" key="2">
    <source>
        <dbReference type="EMBL" id="SFA72078.1"/>
    </source>
</evidence>
<gene>
    <name evidence="2" type="ORF">SAMN05216249_101196</name>
</gene>
<evidence type="ECO:0008006" key="4">
    <source>
        <dbReference type="Google" id="ProtNLM"/>
    </source>
</evidence>
<evidence type="ECO:0000313" key="3">
    <source>
        <dbReference type="Proteomes" id="UP000198838"/>
    </source>
</evidence>
<dbReference type="InterPro" id="IPR037257">
    <property type="entry name" value="T2SS_E_N_sf"/>
</dbReference>
<dbReference type="SUPFAM" id="SSF103039">
    <property type="entry name" value="CheC-like"/>
    <property type="match status" value="1"/>
</dbReference>
<dbReference type="SUPFAM" id="SSF160246">
    <property type="entry name" value="EspE N-terminal domain-like"/>
    <property type="match status" value="1"/>
</dbReference>
<dbReference type="Gene3D" id="3.40.1550.10">
    <property type="entry name" value="CheC-like"/>
    <property type="match status" value="1"/>
</dbReference>
<dbReference type="Proteomes" id="UP000198838">
    <property type="component" value="Unassembled WGS sequence"/>
</dbReference>
<proteinExistence type="predicted"/>
<accession>A0A1I0V729</accession>
<dbReference type="EMBL" id="FOJY01000001">
    <property type="protein sequence ID" value="SFA72078.1"/>
    <property type="molecule type" value="Genomic_DNA"/>
</dbReference>
<keyword evidence="1" id="KW-0145">Chemotaxis</keyword>
<dbReference type="AlphaFoldDB" id="A0A1I0V729"/>
<evidence type="ECO:0000256" key="1">
    <source>
        <dbReference type="ARBA" id="ARBA00022500"/>
    </source>
</evidence>
<reference evidence="2 3" key="1">
    <citation type="submission" date="2016-10" db="EMBL/GenBank/DDBJ databases">
        <authorList>
            <person name="de Groot N.N."/>
        </authorList>
    </citation>
    <scope>NUCLEOTIDE SEQUENCE [LARGE SCALE GENOMIC DNA]</scope>
    <source>
        <strain evidence="2 3">DSM 5522</strain>
    </source>
</reference>
<dbReference type="GO" id="GO:0006935">
    <property type="term" value="P:chemotaxis"/>
    <property type="evidence" value="ECO:0007669"/>
    <property type="project" value="UniProtKB-KW"/>
</dbReference>
<name>A0A1I0V729_9FIRM</name>
<organism evidence="2 3">
    <name type="scientific">Acetitomaculum ruminis DSM 5522</name>
    <dbReference type="NCBI Taxonomy" id="1120918"/>
    <lineage>
        <taxon>Bacteria</taxon>
        <taxon>Bacillati</taxon>
        <taxon>Bacillota</taxon>
        <taxon>Clostridia</taxon>
        <taxon>Lachnospirales</taxon>
        <taxon>Lachnospiraceae</taxon>
        <taxon>Acetitomaculum</taxon>
    </lineage>
</organism>
<keyword evidence="3" id="KW-1185">Reference proteome</keyword>
<dbReference type="RefSeq" id="WP_092869904.1">
    <property type="nucleotide sequence ID" value="NZ_FOJY01000001.1"/>
</dbReference>
<protein>
    <recommendedName>
        <fullName evidence="4">Chemotaxis phosphatase CheX</fullName>
    </recommendedName>
</protein>
<dbReference type="STRING" id="1120918.SAMN05216249_101196"/>